<comment type="caution">
    <text evidence="1">The sequence shown here is derived from an EMBL/GenBank/DDBJ whole genome shotgun (WGS) entry which is preliminary data.</text>
</comment>
<keyword evidence="2" id="KW-1185">Reference proteome</keyword>
<dbReference type="AlphaFoldDB" id="A0AAE1DA45"/>
<organism evidence="1 2">
    <name type="scientific">Elysia crispata</name>
    <name type="common">lettuce slug</name>
    <dbReference type="NCBI Taxonomy" id="231223"/>
    <lineage>
        <taxon>Eukaryota</taxon>
        <taxon>Metazoa</taxon>
        <taxon>Spiralia</taxon>
        <taxon>Lophotrochozoa</taxon>
        <taxon>Mollusca</taxon>
        <taxon>Gastropoda</taxon>
        <taxon>Heterobranchia</taxon>
        <taxon>Euthyneura</taxon>
        <taxon>Panpulmonata</taxon>
        <taxon>Sacoglossa</taxon>
        <taxon>Placobranchoidea</taxon>
        <taxon>Plakobranchidae</taxon>
        <taxon>Elysia</taxon>
    </lineage>
</organism>
<dbReference type="Proteomes" id="UP001283361">
    <property type="component" value="Unassembled WGS sequence"/>
</dbReference>
<reference evidence="1" key="1">
    <citation type="journal article" date="2023" name="G3 (Bethesda)">
        <title>A reference genome for the long-term kleptoplast-retaining sea slug Elysia crispata morphotype clarki.</title>
        <authorList>
            <person name="Eastman K.E."/>
            <person name="Pendleton A.L."/>
            <person name="Shaikh M.A."/>
            <person name="Suttiyut T."/>
            <person name="Ogas R."/>
            <person name="Tomko P."/>
            <person name="Gavelis G."/>
            <person name="Widhalm J.R."/>
            <person name="Wisecaver J.H."/>
        </authorList>
    </citation>
    <scope>NUCLEOTIDE SEQUENCE</scope>
    <source>
        <strain evidence="1">ECLA1</strain>
    </source>
</reference>
<proteinExistence type="predicted"/>
<name>A0AAE1DA45_9GAST</name>
<sequence>MQDYTLPVYRCGSRPGQADSVTHDPLLDKSGFRGARLERGVSSHTIRRIAVSETRPKALEAGDGVGSNPSRRCVYNP</sequence>
<evidence type="ECO:0000313" key="2">
    <source>
        <dbReference type="Proteomes" id="UP001283361"/>
    </source>
</evidence>
<gene>
    <name evidence="1" type="ORF">RRG08_057790</name>
</gene>
<dbReference type="EMBL" id="JAWDGP010004720">
    <property type="protein sequence ID" value="KAK3762345.1"/>
    <property type="molecule type" value="Genomic_DNA"/>
</dbReference>
<protein>
    <submittedName>
        <fullName evidence="1">Uncharacterized protein</fullName>
    </submittedName>
</protein>
<evidence type="ECO:0000313" key="1">
    <source>
        <dbReference type="EMBL" id="KAK3762345.1"/>
    </source>
</evidence>
<accession>A0AAE1DA45</accession>